<gene>
    <name evidence="9" type="ordered locus">Astex_2180</name>
</gene>
<dbReference type="eggNOG" id="COG1835">
    <property type="taxonomic scope" value="Bacteria"/>
</dbReference>
<feature type="transmembrane region" description="Helical" evidence="7">
    <location>
        <begin position="302"/>
        <end position="323"/>
    </location>
</feature>
<feature type="transmembrane region" description="Helical" evidence="7">
    <location>
        <begin position="263"/>
        <end position="282"/>
    </location>
</feature>
<evidence type="ECO:0000256" key="1">
    <source>
        <dbReference type="ARBA" id="ARBA00004651"/>
    </source>
</evidence>
<keyword evidence="3" id="KW-1003">Cell membrane</keyword>
<evidence type="ECO:0000256" key="2">
    <source>
        <dbReference type="ARBA" id="ARBA00007400"/>
    </source>
</evidence>
<evidence type="ECO:0000256" key="4">
    <source>
        <dbReference type="ARBA" id="ARBA00022692"/>
    </source>
</evidence>
<name>E8RM87_ASTEC</name>
<evidence type="ECO:0000256" key="6">
    <source>
        <dbReference type="ARBA" id="ARBA00023136"/>
    </source>
</evidence>
<keyword evidence="9" id="KW-0808">Transferase</keyword>
<feature type="transmembrane region" description="Helical" evidence="7">
    <location>
        <begin position="150"/>
        <end position="167"/>
    </location>
</feature>
<proteinExistence type="inferred from homology"/>
<evidence type="ECO:0000259" key="8">
    <source>
        <dbReference type="Pfam" id="PF01757"/>
    </source>
</evidence>
<dbReference type="HOGENOM" id="CLU_066870_0_0_5"/>
<feature type="transmembrane region" description="Helical" evidence="7">
    <location>
        <begin position="114"/>
        <end position="138"/>
    </location>
</feature>
<keyword evidence="10" id="KW-1185">Reference proteome</keyword>
<dbReference type="Pfam" id="PF01757">
    <property type="entry name" value="Acyl_transf_3"/>
    <property type="match status" value="1"/>
</dbReference>
<dbReference type="RefSeq" id="WP_013479666.1">
    <property type="nucleotide sequence ID" value="NC_014816.1"/>
</dbReference>
<dbReference type="GO" id="GO:0016413">
    <property type="term" value="F:O-acetyltransferase activity"/>
    <property type="evidence" value="ECO:0007669"/>
    <property type="project" value="TreeGrafter"/>
</dbReference>
<evidence type="ECO:0000313" key="9">
    <source>
        <dbReference type="EMBL" id="ADU13838.1"/>
    </source>
</evidence>
<feature type="transmembrane region" description="Helical" evidence="7">
    <location>
        <begin position="173"/>
        <end position="193"/>
    </location>
</feature>
<organism evidence="9 10">
    <name type="scientific">Asticcacaulis excentricus (strain ATCC 15261 / DSM 4724 / KCTC 12464 / NCIMB 9791 / VKM B-1370 / CB 48)</name>
    <dbReference type="NCBI Taxonomy" id="573065"/>
    <lineage>
        <taxon>Bacteria</taxon>
        <taxon>Pseudomonadati</taxon>
        <taxon>Pseudomonadota</taxon>
        <taxon>Alphaproteobacteria</taxon>
        <taxon>Caulobacterales</taxon>
        <taxon>Caulobacteraceae</taxon>
        <taxon>Asticcacaulis</taxon>
    </lineage>
</organism>
<dbReference type="Proteomes" id="UP000001492">
    <property type="component" value="Chromosome 1"/>
</dbReference>
<dbReference type="InterPro" id="IPR002656">
    <property type="entry name" value="Acyl_transf_3_dom"/>
</dbReference>
<feature type="transmembrane region" description="Helical" evidence="7">
    <location>
        <begin position="205"/>
        <end position="225"/>
    </location>
</feature>
<dbReference type="KEGG" id="aex:Astex_2180"/>
<keyword evidence="6 7" id="KW-0472">Membrane</keyword>
<evidence type="ECO:0000256" key="5">
    <source>
        <dbReference type="ARBA" id="ARBA00022989"/>
    </source>
</evidence>
<protein>
    <submittedName>
        <fullName evidence="9">Acyltransferase 3</fullName>
    </submittedName>
</protein>
<dbReference type="PANTHER" id="PTHR40074:SF2">
    <property type="entry name" value="O-ACETYLTRANSFERASE WECH"/>
    <property type="match status" value="1"/>
</dbReference>
<evidence type="ECO:0000313" key="10">
    <source>
        <dbReference type="Proteomes" id="UP000001492"/>
    </source>
</evidence>
<evidence type="ECO:0000256" key="7">
    <source>
        <dbReference type="SAM" id="Phobius"/>
    </source>
</evidence>
<sequence length="337" mass="37226">MQFINNLRGLAILLIVATHAVSTLPSLGLIGEFIDYFVGGATLLFMAISGYVFQTALPGFRYLPYLKSKAIYVGVPYLVLSLPANLLYVLGLKGDHPWIDMAAFAQMGVLEKCVLLVFTGAGLGPLWFIPMIGIFYLAAPLFSGLSRLKLVLPAFILACGLAVWVGRPPLNDQPFQAFIFFIPAYLLGMLLSANKFTLERSGSTLLPIFCAYLIAYGLAFIGLKLSGITPDRTGTMLFYLPIIVLLFGVFQQFFRRKDIWLDLFARLSFFIFFIHGYFAALIRSVFAKLVDGNGSLYPVLEVPLIVAAFVSMLALSILTYLVLKLCLRERSRLIIGG</sequence>
<keyword evidence="5 7" id="KW-1133">Transmembrane helix</keyword>
<accession>E8RM87</accession>
<dbReference type="GO" id="GO:0009246">
    <property type="term" value="P:enterobacterial common antigen biosynthetic process"/>
    <property type="evidence" value="ECO:0007669"/>
    <property type="project" value="TreeGrafter"/>
</dbReference>
<dbReference type="EMBL" id="CP002395">
    <property type="protein sequence ID" value="ADU13838.1"/>
    <property type="molecule type" value="Genomic_DNA"/>
</dbReference>
<comment type="similarity">
    <text evidence="2">Belongs to the acyltransferase 3 family.</text>
</comment>
<evidence type="ECO:0000256" key="3">
    <source>
        <dbReference type="ARBA" id="ARBA00022475"/>
    </source>
</evidence>
<dbReference type="AlphaFoldDB" id="E8RM87"/>
<feature type="transmembrane region" description="Helical" evidence="7">
    <location>
        <begin position="36"/>
        <end position="58"/>
    </location>
</feature>
<dbReference type="PANTHER" id="PTHR40074">
    <property type="entry name" value="O-ACETYLTRANSFERASE WECH"/>
    <property type="match status" value="1"/>
</dbReference>
<feature type="transmembrane region" description="Helical" evidence="7">
    <location>
        <begin position="237"/>
        <end position="254"/>
    </location>
</feature>
<keyword evidence="9" id="KW-0012">Acyltransferase</keyword>
<reference evidence="10" key="1">
    <citation type="submission" date="2010-12" db="EMBL/GenBank/DDBJ databases">
        <title>Complete sequence of chromosome 1 of Asticcacaulis excentricus CB 48.</title>
        <authorList>
            <consortium name="US DOE Joint Genome Institute"/>
            <person name="Lucas S."/>
            <person name="Copeland A."/>
            <person name="Lapidus A."/>
            <person name="Cheng J.-F."/>
            <person name="Bruce D."/>
            <person name="Goodwin L."/>
            <person name="Pitluck S."/>
            <person name="Teshima H."/>
            <person name="Davenport K."/>
            <person name="Detter J.C."/>
            <person name="Han C."/>
            <person name="Tapia R."/>
            <person name="Land M."/>
            <person name="Hauser L."/>
            <person name="Jeffries C."/>
            <person name="Kyrpides N."/>
            <person name="Ivanova N."/>
            <person name="Ovchinnikova G."/>
            <person name="Brun Y.V."/>
            <person name="Woyke T."/>
        </authorList>
    </citation>
    <scope>NUCLEOTIDE SEQUENCE [LARGE SCALE GENOMIC DNA]</scope>
    <source>
        <strain evidence="10">ATCC 15261 / DSM 4724 / KCTC 12464 / NCIMB 9791 / VKM B-1370 / CB 48</strain>
    </source>
</reference>
<dbReference type="GO" id="GO:0005886">
    <property type="term" value="C:plasma membrane"/>
    <property type="evidence" value="ECO:0007669"/>
    <property type="project" value="UniProtKB-SubCell"/>
</dbReference>
<feature type="domain" description="Acyltransferase 3" evidence="8">
    <location>
        <begin position="2"/>
        <end position="320"/>
    </location>
</feature>
<comment type="subcellular location">
    <subcellularLocation>
        <location evidence="1">Cell membrane</location>
        <topology evidence="1">Multi-pass membrane protein</topology>
    </subcellularLocation>
</comment>
<keyword evidence="4 7" id="KW-0812">Transmembrane</keyword>
<feature type="transmembrane region" description="Helical" evidence="7">
    <location>
        <begin position="70"/>
        <end position="91"/>
    </location>
</feature>